<evidence type="ECO:0000256" key="3">
    <source>
        <dbReference type="ARBA" id="ARBA00022801"/>
    </source>
</evidence>
<dbReference type="GO" id="GO:0003677">
    <property type="term" value="F:DNA binding"/>
    <property type="evidence" value="ECO:0007669"/>
    <property type="project" value="InterPro"/>
</dbReference>
<dbReference type="InterPro" id="IPR013520">
    <property type="entry name" value="Ribonucl_H"/>
</dbReference>
<dbReference type="NCBIfam" id="TIGR00573">
    <property type="entry name" value="dnaq"/>
    <property type="match status" value="1"/>
</dbReference>
<evidence type="ECO:0000256" key="4">
    <source>
        <dbReference type="ARBA" id="ARBA00022839"/>
    </source>
</evidence>
<dbReference type="InterPro" id="IPR006054">
    <property type="entry name" value="DnaQ"/>
</dbReference>
<keyword evidence="9" id="KW-0347">Helicase</keyword>
<keyword evidence="1 6" id="KW-0540">Nuclease</keyword>
<dbReference type="CDD" id="cd06127">
    <property type="entry name" value="DEDDh"/>
    <property type="match status" value="1"/>
</dbReference>
<evidence type="ECO:0000256" key="7">
    <source>
        <dbReference type="RuleBase" id="RU364106"/>
    </source>
</evidence>
<dbReference type="InterPro" id="IPR027417">
    <property type="entry name" value="P-loop_NTPase"/>
</dbReference>
<dbReference type="Proteomes" id="UP000052258">
    <property type="component" value="Unassembled WGS sequence"/>
</dbReference>
<dbReference type="FunFam" id="3.30.420.10:FF:000045">
    <property type="entry name" value="3'-5' exonuclease DinG"/>
    <property type="match status" value="1"/>
</dbReference>
<evidence type="ECO:0000313" key="10">
    <source>
        <dbReference type="Proteomes" id="UP000052258"/>
    </source>
</evidence>
<dbReference type="PANTHER" id="PTHR11472">
    <property type="entry name" value="DNA REPAIR DEAD HELICASE RAD3/XP-D SUBFAMILY MEMBER"/>
    <property type="match status" value="1"/>
</dbReference>
<dbReference type="SMART" id="SM00487">
    <property type="entry name" value="DEXDc"/>
    <property type="match status" value="1"/>
</dbReference>
<evidence type="ECO:0000256" key="1">
    <source>
        <dbReference type="ARBA" id="ARBA00022722"/>
    </source>
</evidence>
<dbReference type="InterPro" id="IPR036397">
    <property type="entry name" value="RNaseH_sf"/>
</dbReference>
<dbReference type="SMART" id="SM00491">
    <property type="entry name" value="HELICc2"/>
    <property type="match status" value="1"/>
</dbReference>
<dbReference type="InterPro" id="IPR012337">
    <property type="entry name" value="RNaseH-like_sf"/>
</dbReference>
<evidence type="ECO:0000259" key="8">
    <source>
        <dbReference type="PROSITE" id="PS51193"/>
    </source>
</evidence>
<proteinExistence type="inferred from homology"/>
<organism evidence="9 10">
    <name type="scientific">Listeria fleischmannii 1991</name>
    <dbReference type="NCBI Taxonomy" id="1430899"/>
    <lineage>
        <taxon>Bacteria</taxon>
        <taxon>Bacillati</taxon>
        <taxon>Bacillota</taxon>
        <taxon>Bacilli</taxon>
        <taxon>Bacillales</taxon>
        <taxon>Listeriaceae</taxon>
        <taxon>Listeria</taxon>
    </lineage>
</organism>
<dbReference type="GO" id="GO:0016818">
    <property type="term" value="F:hydrolase activity, acting on acid anhydrides, in phosphorus-containing anhydrides"/>
    <property type="evidence" value="ECO:0007669"/>
    <property type="project" value="InterPro"/>
</dbReference>
<dbReference type="SUPFAM" id="SSF53098">
    <property type="entry name" value="Ribonuclease H-like"/>
    <property type="match status" value="1"/>
</dbReference>
<dbReference type="Pfam" id="PF00929">
    <property type="entry name" value="RNase_T"/>
    <property type="match status" value="1"/>
</dbReference>
<dbReference type="GO" id="GO:0003678">
    <property type="term" value="F:DNA helicase activity"/>
    <property type="evidence" value="ECO:0007669"/>
    <property type="project" value="TreeGrafter"/>
</dbReference>
<keyword evidence="2 6" id="KW-0547">Nucleotide-binding</keyword>
<evidence type="ECO:0000256" key="5">
    <source>
        <dbReference type="ARBA" id="ARBA00022840"/>
    </source>
</evidence>
<evidence type="ECO:0000256" key="2">
    <source>
        <dbReference type="ARBA" id="ARBA00022741"/>
    </source>
</evidence>
<dbReference type="SUPFAM" id="SSF52540">
    <property type="entry name" value="P-loop containing nucleoside triphosphate hydrolases"/>
    <property type="match status" value="2"/>
</dbReference>
<dbReference type="InterPro" id="IPR006555">
    <property type="entry name" value="ATP-dep_Helicase_C"/>
</dbReference>
<dbReference type="GO" id="GO:0006260">
    <property type="term" value="P:DNA replication"/>
    <property type="evidence" value="ECO:0007669"/>
    <property type="project" value="InterPro"/>
</dbReference>
<feature type="domain" description="Helicase ATP-binding" evidence="8">
    <location>
        <begin position="252"/>
        <end position="514"/>
    </location>
</feature>
<comment type="similarity">
    <text evidence="6 7">Belongs to the helicase family. DinG subfamily. Type 2 sub-subfamily.</text>
</comment>
<dbReference type="PATRIC" id="fig|1430899.3.peg.100"/>
<dbReference type="InterPro" id="IPR014001">
    <property type="entry name" value="Helicase_ATP-bd"/>
</dbReference>
<dbReference type="EMBL" id="AZHO01000003">
    <property type="protein sequence ID" value="KMT61281.1"/>
    <property type="molecule type" value="Genomic_DNA"/>
</dbReference>
<evidence type="ECO:0000256" key="6">
    <source>
        <dbReference type="HAMAP-Rule" id="MF_02206"/>
    </source>
</evidence>
<dbReference type="InterPro" id="IPR006310">
    <property type="entry name" value="DinG"/>
</dbReference>
<accession>A0A0J8JAC0</accession>
<name>A0A0J8JAC0_9LIST</name>
<dbReference type="NCBIfam" id="TIGR01407">
    <property type="entry name" value="dinG_rel"/>
    <property type="match status" value="1"/>
</dbReference>
<comment type="caution">
    <text evidence="9">The sequence shown here is derived from an EMBL/GenBank/DDBJ whole genome shotgun (WGS) entry which is preliminary data.</text>
</comment>
<comment type="function">
    <text evidence="6 7">3'-5' exonuclease.</text>
</comment>
<dbReference type="AlphaFoldDB" id="A0A0J8JAC0"/>
<feature type="binding site" evidence="6">
    <location>
        <begin position="287"/>
        <end position="294"/>
    </location>
    <ligand>
        <name>ATP</name>
        <dbReference type="ChEBI" id="CHEBI:30616"/>
    </ligand>
</feature>
<protein>
    <recommendedName>
        <fullName evidence="6 7">3'-5' exonuclease DinG</fullName>
        <ecNumber evidence="6 7">3.1.-.-</ecNumber>
    </recommendedName>
</protein>
<dbReference type="GO" id="GO:0003887">
    <property type="term" value="F:DNA-directed DNA polymerase activity"/>
    <property type="evidence" value="ECO:0007669"/>
    <property type="project" value="InterPro"/>
</dbReference>
<dbReference type="HAMAP" id="MF_02206">
    <property type="entry name" value="DinG_exonucl"/>
    <property type="match status" value="1"/>
</dbReference>
<dbReference type="InterPro" id="IPR045028">
    <property type="entry name" value="DinG/Rad3-like"/>
</dbReference>
<dbReference type="GO" id="GO:0005524">
    <property type="term" value="F:ATP binding"/>
    <property type="evidence" value="ECO:0007669"/>
    <property type="project" value="UniProtKB-UniRule"/>
</dbReference>
<feature type="short sequence motif" description="DEAH box" evidence="6">
    <location>
        <begin position="466"/>
        <end position="469"/>
    </location>
</feature>
<dbReference type="PANTHER" id="PTHR11472:SF34">
    <property type="entry name" value="REGULATOR OF TELOMERE ELONGATION HELICASE 1"/>
    <property type="match status" value="1"/>
</dbReference>
<sequence>MGRKLKKYVVVDLETTGNQASRDDRIIQFAATIVEGKQIVETFSTFINPLKPVPPFIQELTSITPDDLKDAPLFEDVAETILALLDNTIFVAHNVNFDWTFLQKEMRRVGLSIPKMKLIDTVELARILYPSVDSYKLQDLADEFGFIHENPHQADSDALVTAELFIKCVEKLEGLPVAVIRKMTTIAQPLKTHLPELFFEIEMKKDRLAETLPDKWLIHRGLVIRRKQIRKPIYQTKGKLDFPESTAEKLALFKRAGAPLYARSGQFDMMNIVFQAMKEKSHALIEAGTGIGKSLGYFLPAIYFAKQKELPVIISTYTNLLQTQLYEKDVPLLSKLTGFDIQATLLKGRDHYLNLFKFEQLLYESDPQYDVVVTKLKLLIWLTETETGDIDEVNLSSGGELFWNRMKHTGWYLSEKKDPWIDFDFYKFSLEQARHADLVIVNHALLLSDHFSGRNLLPDYSFAVIDEAHHFAESARKQKSFYLSYRKVKYFMNQLGTLEKYSLLSRLEMVFPGEESLYDLDIAQVKLNEAADELFSLLHARILANQSSKKELVLIENKTNVHFDSELLYAGQNVLVLFREIEEHIGILLQKGKQEEGELKEAETVFIEEVYSFLLDWKRMRKDFEDLLQEKEQMMTVSLLADKNGALASLRIVGTLMEVERALQEDFFSQKKSVILTSATLSIHHDFSYIKKALGLEKSALIEAQIPSPFDYEENARILIPQDMPQIKGTPVADYAKALADYLSDVAVCTKGRMLVLFTATDMLRETLRFMKEKEELLEYMILAQGVSTGSPARLTKQFQLFEKAILLGTTSFWEGIDIPGEKLSCLAIVRLPFKPLDDPYTKAQIALRKERGENAFQTYSLPEAVLRFKQGFGRLIRRETDRGIILVFDNRMDTTKFGKSFLNSIPNVPTKRGEKAMILKELSDFFDTESS</sequence>
<dbReference type="GO" id="GO:0008408">
    <property type="term" value="F:3'-5' exonuclease activity"/>
    <property type="evidence" value="ECO:0007669"/>
    <property type="project" value="UniProtKB-UniRule"/>
</dbReference>
<dbReference type="OrthoDB" id="9803913at2"/>
<dbReference type="Pfam" id="PF13307">
    <property type="entry name" value="Helicase_C_2"/>
    <property type="match status" value="1"/>
</dbReference>
<dbReference type="SMART" id="SM00479">
    <property type="entry name" value="EXOIII"/>
    <property type="match status" value="1"/>
</dbReference>
<dbReference type="RefSeq" id="WP_007476087.1">
    <property type="nucleotide sequence ID" value="NZ_KQ130610.1"/>
</dbReference>
<dbReference type="PROSITE" id="PS51193">
    <property type="entry name" value="HELICASE_ATP_BIND_2"/>
    <property type="match status" value="1"/>
</dbReference>
<keyword evidence="5 6" id="KW-0067">ATP-binding</keyword>
<keyword evidence="4 6" id="KW-0269">Exonuclease</keyword>
<gene>
    <name evidence="6 7" type="primary">dinG</name>
    <name evidence="9" type="ORF">X560_0100</name>
</gene>
<dbReference type="Gene3D" id="3.30.420.10">
    <property type="entry name" value="Ribonuclease H-like superfamily/Ribonuclease H"/>
    <property type="match status" value="1"/>
</dbReference>
<dbReference type="NCBIfam" id="NF005981">
    <property type="entry name" value="PRK08074.1"/>
    <property type="match status" value="1"/>
</dbReference>
<dbReference type="EC" id="3.1.-.-" evidence="6 7"/>
<keyword evidence="10" id="KW-1185">Reference proteome</keyword>
<evidence type="ECO:0000313" key="9">
    <source>
        <dbReference type="EMBL" id="KMT61281.1"/>
    </source>
</evidence>
<reference evidence="9 10" key="1">
    <citation type="journal article" date="2015" name="Genome Biol. Evol.">
        <title>Comparative Genomics of Listeria Sensu Lato: Genus-Wide Differences in Evolutionary Dynamics and the Progressive Gain of Complex, Potentially Pathogenicity-Related Traits through Lateral Gene Transfer.</title>
        <authorList>
            <person name="Chiara M."/>
            <person name="Caruso M."/>
            <person name="D'Erchia A.M."/>
            <person name="Manzari C."/>
            <person name="Fraccalvieri R."/>
            <person name="Goffredo E."/>
            <person name="Latorre L."/>
            <person name="Miccolupo A."/>
            <person name="Padalino I."/>
            <person name="Santagada G."/>
            <person name="Chiocco D."/>
            <person name="Pesole G."/>
            <person name="Horner D.S."/>
            <person name="Parisi A."/>
        </authorList>
    </citation>
    <scope>NUCLEOTIDE SEQUENCE [LARGE SCALE GENOMIC DNA]</scope>
    <source>
        <strain evidence="9 10">1991</strain>
    </source>
</reference>
<keyword evidence="3 6" id="KW-0378">Hydrolase</keyword>
<dbReference type="InterPro" id="IPR014013">
    <property type="entry name" value="Helic_SF1/SF2_ATP-bd_DinG/Rad3"/>
</dbReference>
<dbReference type="Gene3D" id="3.40.50.300">
    <property type="entry name" value="P-loop containing nucleotide triphosphate hydrolases"/>
    <property type="match status" value="2"/>
</dbReference>